<keyword evidence="1" id="KW-0812">Transmembrane</keyword>
<feature type="transmembrane region" description="Helical" evidence="1">
    <location>
        <begin position="53"/>
        <end position="86"/>
    </location>
</feature>
<keyword evidence="1" id="KW-0472">Membrane</keyword>
<protein>
    <recommendedName>
        <fullName evidence="4">DUF1449 family protein</fullName>
    </recommendedName>
</protein>
<evidence type="ECO:0000313" key="2">
    <source>
        <dbReference type="EMBL" id="GAA3726455.1"/>
    </source>
</evidence>
<sequence>MREFLAAVITFPTALFTFSLLVVAGYWVLVLLGAAELDALDVDPGSAVGTEGLAAGGLASALAGAGMGGVPATVALSLLIAVAWFVSLTGNVVIEGLAVSTPLLVALSIAVLLLALVCAWLCTSMLALLWRRLFPDGRSPSQQDFIGRVCVIRTGRVTADFGQAEVTAADGSSSLVQVRQIGTDTFTTGSSALIYEYSAEGGFFWVAPYDAELDPNRPPE</sequence>
<comment type="caution">
    <text evidence="2">The sequence shown here is derived from an EMBL/GenBank/DDBJ whole genome shotgun (WGS) entry which is preliminary data.</text>
</comment>
<feature type="transmembrane region" description="Helical" evidence="1">
    <location>
        <begin position="6"/>
        <end position="32"/>
    </location>
</feature>
<organism evidence="2 3">
    <name type="scientific">Salinactinospora qingdaonensis</name>
    <dbReference type="NCBI Taxonomy" id="702744"/>
    <lineage>
        <taxon>Bacteria</taxon>
        <taxon>Bacillati</taxon>
        <taxon>Actinomycetota</taxon>
        <taxon>Actinomycetes</taxon>
        <taxon>Streptosporangiales</taxon>
        <taxon>Nocardiopsidaceae</taxon>
        <taxon>Salinactinospora</taxon>
    </lineage>
</organism>
<keyword evidence="1" id="KW-1133">Transmembrane helix</keyword>
<evidence type="ECO:0000313" key="3">
    <source>
        <dbReference type="Proteomes" id="UP001500908"/>
    </source>
</evidence>
<name>A0ABP7F262_9ACTN</name>
<gene>
    <name evidence="2" type="ORF">GCM10022402_03950</name>
</gene>
<dbReference type="EMBL" id="BAABDD010000001">
    <property type="protein sequence ID" value="GAA3726455.1"/>
    <property type="molecule type" value="Genomic_DNA"/>
</dbReference>
<feature type="transmembrane region" description="Helical" evidence="1">
    <location>
        <begin position="106"/>
        <end position="130"/>
    </location>
</feature>
<evidence type="ECO:0000256" key="1">
    <source>
        <dbReference type="SAM" id="Phobius"/>
    </source>
</evidence>
<dbReference type="Proteomes" id="UP001500908">
    <property type="component" value="Unassembled WGS sequence"/>
</dbReference>
<evidence type="ECO:0008006" key="4">
    <source>
        <dbReference type="Google" id="ProtNLM"/>
    </source>
</evidence>
<proteinExistence type="predicted"/>
<accession>A0ABP7F262</accession>
<dbReference type="RefSeq" id="WP_344966608.1">
    <property type="nucleotide sequence ID" value="NZ_BAABDD010000001.1"/>
</dbReference>
<keyword evidence="3" id="KW-1185">Reference proteome</keyword>
<reference evidence="3" key="1">
    <citation type="journal article" date="2019" name="Int. J. Syst. Evol. Microbiol.">
        <title>The Global Catalogue of Microorganisms (GCM) 10K type strain sequencing project: providing services to taxonomists for standard genome sequencing and annotation.</title>
        <authorList>
            <consortium name="The Broad Institute Genomics Platform"/>
            <consortium name="The Broad Institute Genome Sequencing Center for Infectious Disease"/>
            <person name="Wu L."/>
            <person name="Ma J."/>
        </authorList>
    </citation>
    <scope>NUCLEOTIDE SEQUENCE [LARGE SCALE GENOMIC DNA]</scope>
    <source>
        <strain evidence="3">JCM 17137</strain>
    </source>
</reference>